<evidence type="ECO:0008006" key="4">
    <source>
        <dbReference type="Google" id="ProtNLM"/>
    </source>
</evidence>
<dbReference type="RefSeq" id="WP_143744069.1">
    <property type="nucleotide sequence ID" value="NZ_FTMA01000001.1"/>
</dbReference>
<dbReference type="OrthoDB" id="1445945at2"/>
<dbReference type="STRING" id="228959.SAMN05421797_1011590"/>
<feature type="chain" id="PRO_5013178903" description="Periplasmic chaperone for outer membrane proteins Skp" evidence="1">
    <location>
        <begin position="23"/>
        <end position="148"/>
    </location>
</feature>
<dbReference type="EMBL" id="FTMA01000001">
    <property type="protein sequence ID" value="SIQ38267.1"/>
    <property type="molecule type" value="Genomic_DNA"/>
</dbReference>
<evidence type="ECO:0000313" key="2">
    <source>
        <dbReference type="EMBL" id="SIQ38267.1"/>
    </source>
</evidence>
<dbReference type="AlphaFoldDB" id="A0A1N6SB55"/>
<keyword evidence="3" id="KW-1185">Reference proteome</keyword>
<sequence length="148" mass="17424">MKFRYIVLTVSLLLFVKINAQADCFLGVGVTSDTIISDIFQLNKMQHKKLKSYSAELKYRNEVLTNELQNVMDRHPQTTVSELRQLADKYKEVMDSVNRVQAMIDKRMLRLFNMKQYELYQNLCKKAYRSPYVVVPTIYADSIIDENR</sequence>
<name>A0A1N6SB55_9FLAO</name>
<dbReference type="Proteomes" id="UP000186953">
    <property type="component" value="Unassembled WGS sequence"/>
</dbReference>
<gene>
    <name evidence="2" type="ORF">SAMN05421797_1011590</name>
</gene>
<keyword evidence="1" id="KW-0732">Signal</keyword>
<protein>
    <recommendedName>
        <fullName evidence="4">Periplasmic chaperone for outer membrane proteins Skp</fullName>
    </recommendedName>
</protein>
<accession>A0A1N6SB55</accession>
<evidence type="ECO:0000313" key="3">
    <source>
        <dbReference type="Proteomes" id="UP000186953"/>
    </source>
</evidence>
<feature type="signal peptide" evidence="1">
    <location>
        <begin position="1"/>
        <end position="22"/>
    </location>
</feature>
<proteinExistence type="predicted"/>
<reference evidence="3" key="1">
    <citation type="submission" date="2017-01" db="EMBL/GenBank/DDBJ databases">
        <authorList>
            <person name="Varghese N."/>
            <person name="Submissions S."/>
        </authorList>
    </citation>
    <scope>NUCLEOTIDE SEQUENCE [LARGE SCALE GENOMIC DNA]</scope>
    <source>
        <strain evidence="3">DSM 15366</strain>
    </source>
</reference>
<evidence type="ECO:0000256" key="1">
    <source>
        <dbReference type="SAM" id="SignalP"/>
    </source>
</evidence>
<organism evidence="2 3">
    <name type="scientific">Maribacter ulvicola</name>
    <dbReference type="NCBI Taxonomy" id="228959"/>
    <lineage>
        <taxon>Bacteria</taxon>
        <taxon>Pseudomonadati</taxon>
        <taxon>Bacteroidota</taxon>
        <taxon>Flavobacteriia</taxon>
        <taxon>Flavobacteriales</taxon>
        <taxon>Flavobacteriaceae</taxon>
        <taxon>Maribacter</taxon>
    </lineage>
</organism>